<dbReference type="GO" id="GO:0006508">
    <property type="term" value="P:proteolysis"/>
    <property type="evidence" value="ECO:0007669"/>
    <property type="project" value="InterPro"/>
</dbReference>
<keyword evidence="6" id="KW-1185">Reference proteome</keyword>
<feature type="signal peptide" evidence="3">
    <location>
        <begin position="1"/>
        <end position="22"/>
    </location>
</feature>
<comment type="caution">
    <text evidence="5">The sequence shown here is derived from an EMBL/GenBank/DDBJ whole genome shotgun (WGS) entry which is preliminary data.</text>
</comment>
<dbReference type="GO" id="GO:0004252">
    <property type="term" value="F:serine-type endopeptidase activity"/>
    <property type="evidence" value="ECO:0007669"/>
    <property type="project" value="TreeGrafter"/>
</dbReference>
<dbReference type="InterPro" id="IPR011042">
    <property type="entry name" value="6-blade_b-propeller_TolB-like"/>
</dbReference>
<dbReference type="Gene3D" id="3.40.50.1820">
    <property type="entry name" value="alpha/beta hydrolase"/>
    <property type="match status" value="1"/>
</dbReference>
<dbReference type="Pfam" id="PF00326">
    <property type="entry name" value="Peptidase_S9"/>
    <property type="match status" value="1"/>
</dbReference>
<evidence type="ECO:0000256" key="3">
    <source>
        <dbReference type="SAM" id="SignalP"/>
    </source>
</evidence>
<evidence type="ECO:0000313" key="5">
    <source>
        <dbReference type="EMBL" id="GHB58629.1"/>
    </source>
</evidence>
<dbReference type="InterPro" id="IPR001375">
    <property type="entry name" value="Peptidase_S9_cat"/>
</dbReference>
<dbReference type="Gene3D" id="2.120.10.30">
    <property type="entry name" value="TolB, C-terminal domain"/>
    <property type="match status" value="2"/>
</dbReference>
<reference evidence="5 6" key="1">
    <citation type="journal article" date="2014" name="Int. J. Syst. Evol. Microbiol.">
        <title>Complete genome sequence of Corynebacterium casei LMG S-19264T (=DSM 44701T), isolated from a smear-ripened cheese.</title>
        <authorList>
            <consortium name="US DOE Joint Genome Institute (JGI-PGF)"/>
            <person name="Walter F."/>
            <person name="Albersmeier A."/>
            <person name="Kalinowski J."/>
            <person name="Ruckert C."/>
        </authorList>
    </citation>
    <scope>NUCLEOTIDE SEQUENCE [LARGE SCALE GENOMIC DNA]</scope>
    <source>
        <strain evidence="5 6">KCTC 12866</strain>
    </source>
</reference>
<feature type="region of interest" description="Disordered" evidence="2">
    <location>
        <begin position="327"/>
        <end position="347"/>
    </location>
</feature>
<feature type="domain" description="Peptidase S9 prolyl oligopeptidase catalytic" evidence="4">
    <location>
        <begin position="796"/>
        <end position="961"/>
    </location>
</feature>
<organism evidence="5 6">
    <name type="scientific">Persicitalea jodogahamensis</name>
    <dbReference type="NCBI Taxonomy" id="402147"/>
    <lineage>
        <taxon>Bacteria</taxon>
        <taxon>Pseudomonadati</taxon>
        <taxon>Bacteroidota</taxon>
        <taxon>Cytophagia</taxon>
        <taxon>Cytophagales</taxon>
        <taxon>Spirosomataceae</taxon>
        <taxon>Persicitalea</taxon>
    </lineage>
</organism>
<dbReference type="SUPFAM" id="SSF82171">
    <property type="entry name" value="DPP6 N-terminal domain-like"/>
    <property type="match status" value="1"/>
</dbReference>
<dbReference type="EMBL" id="BMXF01000001">
    <property type="protein sequence ID" value="GHB58629.1"/>
    <property type="molecule type" value="Genomic_DNA"/>
</dbReference>
<dbReference type="InterPro" id="IPR029058">
    <property type="entry name" value="AB_hydrolase_fold"/>
</dbReference>
<evidence type="ECO:0000313" key="6">
    <source>
        <dbReference type="Proteomes" id="UP000598271"/>
    </source>
</evidence>
<name>A0A8J3D1W3_9BACT</name>
<dbReference type="Proteomes" id="UP000598271">
    <property type="component" value="Unassembled WGS sequence"/>
</dbReference>
<sequence length="989" mass="111528">MKHLKHSLSILFFFLLPLALLAQKTASDSQSKTTLTWPGIASWKAIPSSSSTKISPDGKWFAYLLARADEGDAELIVQSTADSIKKTFKLGATTSADMAFSDDGRFLAYKVSPTEKEKKAKKKDDNLVLISLADSTKSKEFTQVKSYAFNGKKSSHLAVLLAPEEGTKPTDPKGTNLLLYDLANQRTQNIGNVAEYAFNKPGTWLALTLDARNQAGNGLLIQNVTSGMMLPMDTDEASYEALKWTEEGDGLALVKGKKDKKYKEKMYSVLGVKNFAGTPALTTYDPKKDSLNFPENMTISPDRDPTWTDDLTRLLFGIRKTTLADTTKKKDNQDENPNGISETEQLARIKADTTLKTVEQMTKAIAKIKGDGKDKDKPEKPDMTIWNWQDKRLQSRQQVQESQDKKFSFLAMYDPAMQKFTQLADSILRLVSPAPKQRYALGTDIQPYELSTNLDGQDYADIYLTDLKTGERTRIMENFYLPNRNARPQPSPDGTKFLYWKEGSFMVFDMENKTSRNITENVPTSFVDTEDDHNVQKPPYDVMGWSSDSKYVLLSDGWDIWQVAAEDMPAVKSRKKSTPALPYRNLTQNGKRDKIRYQDRYQLDPDEKGIDLSQPLYVRTYGEWNKKSGVTRFDPKTNEAKILLWDDAAVRSLTKAKNADYFVYSSETFAKPTQYFGTLSKDLTNAHQISENAPDFKKYAWSAGARLVDYVSDKGDTLQGALFLPAGYEPGKKYPTVVYYYEKLSQTLHNFSNPSYGRTGWNPGMYTANGYAVFIPDIVYRYNDPGMSAVWCVLPGVKAAIATDIVDSSKMGIHGHSWGGYQTAFLITQTNMFKAAAAGAPLTDMISMYNLIYWNSGGANGSIFEASQGRLEAPWNNWEAYQRNSPIYHAKNVQTPLLMLHNDKDGAVDFTQGIEYFNALRRLKKPVALIQYKGENHGLAKLPNRKDYSVRMMEFFDHYLKGMPAPLWWSEGVPKLELDEHLEEKAFSH</sequence>
<evidence type="ECO:0000256" key="2">
    <source>
        <dbReference type="SAM" id="MobiDB-lite"/>
    </source>
</evidence>
<dbReference type="PANTHER" id="PTHR42776:SF27">
    <property type="entry name" value="DIPEPTIDYL PEPTIDASE FAMILY MEMBER 6"/>
    <property type="match status" value="1"/>
</dbReference>
<evidence type="ECO:0000256" key="1">
    <source>
        <dbReference type="ARBA" id="ARBA00022801"/>
    </source>
</evidence>
<protein>
    <submittedName>
        <fullName evidence="5">Acylaminoacyl-peptidase</fullName>
    </submittedName>
</protein>
<proteinExistence type="predicted"/>
<dbReference type="AlphaFoldDB" id="A0A8J3D1W3"/>
<keyword evidence="3" id="KW-0732">Signal</keyword>
<gene>
    <name evidence="5" type="ORF">GCM10007390_10150</name>
</gene>
<feature type="chain" id="PRO_5035242054" evidence="3">
    <location>
        <begin position="23"/>
        <end position="989"/>
    </location>
</feature>
<keyword evidence="1" id="KW-0378">Hydrolase</keyword>
<dbReference type="PANTHER" id="PTHR42776">
    <property type="entry name" value="SERINE PEPTIDASE S9 FAMILY MEMBER"/>
    <property type="match status" value="1"/>
</dbReference>
<accession>A0A8J3D1W3</accession>
<dbReference type="RefSeq" id="WP_189563248.1">
    <property type="nucleotide sequence ID" value="NZ_BMXF01000001.1"/>
</dbReference>
<evidence type="ECO:0000259" key="4">
    <source>
        <dbReference type="Pfam" id="PF00326"/>
    </source>
</evidence>
<dbReference type="SUPFAM" id="SSF53474">
    <property type="entry name" value="alpha/beta-Hydrolases"/>
    <property type="match status" value="1"/>
</dbReference>
<feature type="compositionally biased region" description="Polar residues" evidence="2">
    <location>
        <begin position="335"/>
        <end position="344"/>
    </location>
</feature>